<reference evidence="7 8" key="1">
    <citation type="submission" date="2021-06" db="EMBL/GenBank/DDBJ databases">
        <authorList>
            <person name="Grouzdev D.S."/>
            <person name="Koziaeva V."/>
        </authorList>
    </citation>
    <scope>NUCLEOTIDE SEQUENCE [LARGE SCALE GENOMIC DNA]</scope>
    <source>
        <strain evidence="7 8">22</strain>
    </source>
</reference>
<keyword evidence="8" id="KW-1185">Reference proteome</keyword>
<feature type="region of interest" description="Disordered" evidence="5">
    <location>
        <begin position="69"/>
        <end position="95"/>
    </location>
</feature>
<sequence>MSRKWDNHEIKAELARRGHTLTGLALDNGLHESACRRALWGTCQPGAMAIANALGVTVQELWPGRYIRRRRNPATPTGVDASPKCAGRADRGAAA</sequence>
<proteinExistence type="inferred from homology"/>
<dbReference type="InterPro" id="IPR038722">
    <property type="entry name" value="Ner_HTH_dom"/>
</dbReference>
<gene>
    <name evidence="7" type="ORF">KL771_24755</name>
</gene>
<comment type="caution">
    <text evidence="7">The sequence shown here is derived from an EMBL/GenBank/DDBJ whole genome shotgun (WGS) entry which is preliminary data.</text>
</comment>
<evidence type="ECO:0000256" key="4">
    <source>
        <dbReference type="ARBA" id="ARBA00023163"/>
    </source>
</evidence>
<dbReference type="EMBL" id="JAHHZF010000014">
    <property type="protein sequence ID" value="MBT9292694.1"/>
    <property type="molecule type" value="Genomic_DNA"/>
</dbReference>
<dbReference type="Proteomes" id="UP000766595">
    <property type="component" value="Unassembled WGS sequence"/>
</dbReference>
<evidence type="ECO:0000313" key="7">
    <source>
        <dbReference type="EMBL" id="MBT9292694.1"/>
    </source>
</evidence>
<feature type="domain" description="Ner winged helix-turn-helix DNA-binding" evidence="6">
    <location>
        <begin position="5"/>
        <end position="72"/>
    </location>
</feature>
<comment type="similarity">
    <text evidence="1">Belongs to the ner transcriptional regulatory family.</text>
</comment>
<dbReference type="GO" id="GO:0003677">
    <property type="term" value="F:DNA binding"/>
    <property type="evidence" value="ECO:0007669"/>
    <property type="project" value="UniProtKB-KW"/>
</dbReference>
<evidence type="ECO:0000259" key="6">
    <source>
        <dbReference type="Pfam" id="PF13693"/>
    </source>
</evidence>
<evidence type="ECO:0000256" key="5">
    <source>
        <dbReference type="SAM" id="MobiDB-lite"/>
    </source>
</evidence>
<keyword evidence="4" id="KW-0804">Transcription</keyword>
<dbReference type="AlphaFoldDB" id="A0A947DCU4"/>
<dbReference type="Pfam" id="PF13693">
    <property type="entry name" value="HTH_35"/>
    <property type="match status" value="1"/>
</dbReference>
<dbReference type="InterPro" id="IPR010982">
    <property type="entry name" value="Lambda_DNA-bd_dom_sf"/>
</dbReference>
<protein>
    <submittedName>
        <fullName evidence="7">Helix-turn-helix domain-containing protein</fullName>
    </submittedName>
</protein>
<accession>A0A947DCU4</accession>
<dbReference type="Gene3D" id="1.10.260.40">
    <property type="entry name" value="lambda repressor-like DNA-binding domains"/>
    <property type="match status" value="1"/>
</dbReference>
<organism evidence="7 8">
    <name type="scientific">Prosthecodimorpha staleyi</name>
    <dbReference type="NCBI Taxonomy" id="2840188"/>
    <lineage>
        <taxon>Bacteria</taxon>
        <taxon>Pseudomonadati</taxon>
        <taxon>Pseudomonadota</taxon>
        <taxon>Alphaproteobacteria</taxon>
        <taxon>Hyphomicrobiales</taxon>
        <taxon>Ancalomicrobiaceae</taxon>
        <taxon>Prosthecodimorpha</taxon>
    </lineage>
</organism>
<dbReference type="RefSeq" id="WP_261971190.1">
    <property type="nucleotide sequence ID" value="NZ_JAHHZF010000014.1"/>
</dbReference>
<evidence type="ECO:0000256" key="1">
    <source>
        <dbReference type="ARBA" id="ARBA00006157"/>
    </source>
</evidence>
<keyword evidence="2" id="KW-0805">Transcription regulation</keyword>
<dbReference type="SUPFAM" id="SSF47413">
    <property type="entry name" value="lambda repressor-like DNA-binding domains"/>
    <property type="match status" value="1"/>
</dbReference>
<name>A0A947DCU4_9HYPH</name>
<evidence type="ECO:0000256" key="2">
    <source>
        <dbReference type="ARBA" id="ARBA00023015"/>
    </source>
</evidence>
<keyword evidence="3" id="KW-0238">DNA-binding</keyword>
<evidence type="ECO:0000256" key="3">
    <source>
        <dbReference type="ARBA" id="ARBA00023125"/>
    </source>
</evidence>
<evidence type="ECO:0000313" key="8">
    <source>
        <dbReference type="Proteomes" id="UP000766595"/>
    </source>
</evidence>